<feature type="domain" description="Response regulatory" evidence="3">
    <location>
        <begin position="12"/>
        <end position="129"/>
    </location>
</feature>
<keyword evidence="1 2" id="KW-0597">Phosphoprotein</keyword>
<dbReference type="InterPro" id="IPR011006">
    <property type="entry name" value="CheY-like_superfamily"/>
</dbReference>
<dbReference type="PROSITE" id="PS50110">
    <property type="entry name" value="RESPONSE_REGULATORY"/>
    <property type="match status" value="1"/>
</dbReference>
<dbReference type="Pfam" id="PF00072">
    <property type="entry name" value="Response_reg"/>
    <property type="match status" value="1"/>
</dbReference>
<evidence type="ECO:0000256" key="2">
    <source>
        <dbReference type="PROSITE-ProRule" id="PRU00169"/>
    </source>
</evidence>
<evidence type="ECO:0000313" key="5">
    <source>
        <dbReference type="Proteomes" id="UP000287224"/>
    </source>
</evidence>
<comment type="caution">
    <text evidence="4">The sequence shown here is derived from an EMBL/GenBank/DDBJ whole genome shotgun (WGS) entry which is preliminary data.</text>
</comment>
<evidence type="ECO:0000259" key="3">
    <source>
        <dbReference type="PROSITE" id="PS50110"/>
    </source>
</evidence>
<name>A0A401ZPH8_9CHLR</name>
<dbReference type="RefSeq" id="WP_160146203.1">
    <property type="nucleotide sequence ID" value="NZ_BIFQ01000002.1"/>
</dbReference>
<organism evidence="4 5">
    <name type="scientific">Dictyobacter aurantiacus</name>
    <dbReference type="NCBI Taxonomy" id="1936993"/>
    <lineage>
        <taxon>Bacteria</taxon>
        <taxon>Bacillati</taxon>
        <taxon>Chloroflexota</taxon>
        <taxon>Ktedonobacteria</taxon>
        <taxon>Ktedonobacterales</taxon>
        <taxon>Dictyobacteraceae</taxon>
        <taxon>Dictyobacter</taxon>
    </lineage>
</organism>
<dbReference type="InterPro" id="IPR050595">
    <property type="entry name" value="Bact_response_regulator"/>
</dbReference>
<dbReference type="PANTHER" id="PTHR44591:SF23">
    <property type="entry name" value="CHEY SUBFAMILY"/>
    <property type="match status" value="1"/>
</dbReference>
<protein>
    <submittedName>
        <fullName evidence="4">Response regulator</fullName>
    </submittedName>
</protein>
<dbReference type="InterPro" id="IPR001789">
    <property type="entry name" value="Sig_transdc_resp-reg_receiver"/>
</dbReference>
<proteinExistence type="predicted"/>
<sequence>MDNLARVPARKRILIVDDSEDMRQLMRQILEEEEIYDLFFAENGSHAIEQALKQLPDLILMDMSLPGMSGWDAVAHLRKLATFHEIPIIAVTAHVTQADQERAQAIGCTSHLGKPFDVNVVLDMIAHFLA</sequence>
<dbReference type="GO" id="GO:0000160">
    <property type="term" value="P:phosphorelay signal transduction system"/>
    <property type="evidence" value="ECO:0007669"/>
    <property type="project" value="InterPro"/>
</dbReference>
<dbReference type="SMART" id="SM00448">
    <property type="entry name" value="REC"/>
    <property type="match status" value="1"/>
</dbReference>
<dbReference type="Gene3D" id="3.40.50.2300">
    <property type="match status" value="1"/>
</dbReference>
<reference evidence="5" key="1">
    <citation type="submission" date="2018-12" db="EMBL/GenBank/DDBJ databases">
        <title>Tengunoibacter tsumagoiensis gen. nov., sp. nov., Dictyobacter kobayashii sp. nov., D. alpinus sp. nov., and D. joshuensis sp. nov. and description of Dictyobacteraceae fam. nov. within the order Ktedonobacterales isolated from Tengu-no-mugimeshi.</title>
        <authorList>
            <person name="Wang C.M."/>
            <person name="Zheng Y."/>
            <person name="Sakai Y."/>
            <person name="Toyoda A."/>
            <person name="Minakuchi Y."/>
            <person name="Abe K."/>
            <person name="Yokota A."/>
            <person name="Yabe S."/>
        </authorList>
    </citation>
    <scope>NUCLEOTIDE SEQUENCE [LARGE SCALE GENOMIC DNA]</scope>
    <source>
        <strain evidence="5">S-27</strain>
    </source>
</reference>
<dbReference type="Proteomes" id="UP000287224">
    <property type="component" value="Unassembled WGS sequence"/>
</dbReference>
<dbReference type="EMBL" id="BIFQ01000002">
    <property type="protein sequence ID" value="GCE08694.1"/>
    <property type="molecule type" value="Genomic_DNA"/>
</dbReference>
<dbReference type="OrthoDB" id="9802491at2"/>
<accession>A0A401ZPH8</accession>
<dbReference type="AlphaFoldDB" id="A0A401ZPH8"/>
<evidence type="ECO:0000256" key="1">
    <source>
        <dbReference type="ARBA" id="ARBA00022553"/>
    </source>
</evidence>
<keyword evidence="5" id="KW-1185">Reference proteome</keyword>
<feature type="modified residue" description="4-aspartylphosphate" evidence="2">
    <location>
        <position position="62"/>
    </location>
</feature>
<evidence type="ECO:0000313" key="4">
    <source>
        <dbReference type="EMBL" id="GCE08694.1"/>
    </source>
</evidence>
<dbReference type="SUPFAM" id="SSF52172">
    <property type="entry name" value="CheY-like"/>
    <property type="match status" value="1"/>
</dbReference>
<dbReference type="PANTHER" id="PTHR44591">
    <property type="entry name" value="STRESS RESPONSE REGULATOR PROTEIN 1"/>
    <property type="match status" value="1"/>
</dbReference>
<gene>
    <name evidence="4" type="ORF">KDAU_60230</name>
</gene>